<dbReference type="STRING" id="1225476.A1D18_03370"/>
<keyword evidence="1" id="KW-0812">Transmembrane</keyword>
<keyword evidence="1" id="KW-0472">Membrane</keyword>
<keyword evidence="3" id="KW-1185">Reference proteome</keyword>
<keyword evidence="1" id="KW-1133">Transmembrane helix</keyword>
<dbReference type="OrthoDB" id="5659994at2"/>
<evidence type="ECO:0000313" key="3">
    <source>
        <dbReference type="Proteomes" id="UP000183924"/>
    </source>
</evidence>
<sequence length="141" mass="16276">MAANFYRLKSSYYLAILLLVVHGGAIACLCFLPWPWWTKLLLSLACLMSFVTLFCQHVLLNNPHSVIEFWQQSIGCWQLRNNLGEVSMQHLADDSICTRYFVLLNFVALNKKKTKISLVLLPDSLNLKDFKQLRRQLQSVS</sequence>
<protein>
    <recommendedName>
        <fullName evidence="4">Toxin CptA</fullName>
    </recommendedName>
</protein>
<organism evidence="2 3">
    <name type="scientific">Candidatus Rickettsiella isopodorum</name>
    <dbReference type="NCBI Taxonomy" id="1225476"/>
    <lineage>
        <taxon>Bacteria</taxon>
        <taxon>Pseudomonadati</taxon>
        <taxon>Pseudomonadota</taxon>
        <taxon>Gammaproteobacteria</taxon>
        <taxon>Legionellales</taxon>
        <taxon>Coxiellaceae</taxon>
        <taxon>Rickettsiella</taxon>
    </lineage>
</organism>
<dbReference type="RefSeq" id="WP_071662410.1">
    <property type="nucleotide sequence ID" value="NZ_LUKY01000032.1"/>
</dbReference>
<comment type="caution">
    <text evidence="2">The sequence shown here is derived from an EMBL/GenBank/DDBJ whole genome shotgun (WGS) entry which is preliminary data.</text>
</comment>
<dbReference type="AlphaFoldDB" id="A0A1J8NM70"/>
<feature type="transmembrane region" description="Helical" evidence="1">
    <location>
        <begin position="40"/>
        <end position="60"/>
    </location>
</feature>
<dbReference type="PROSITE" id="PS51257">
    <property type="entry name" value="PROKAR_LIPOPROTEIN"/>
    <property type="match status" value="1"/>
</dbReference>
<feature type="transmembrane region" description="Helical" evidence="1">
    <location>
        <begin position="12"/>
        <end position="34"/>
    </location>
</feature>
<name>A0A1J8NM70_9COXI</name>
<dbReference type="Pfam" id="PF07254">
    <property type="entry name" value="Cpta_toxin"/>
    <property type="match status" value="1"/>
</dbReference>
<evidence type="ECO:0000313" key="2">
    <source>
        <dbReference type="EMBL" id="OIZ95150.1"/>
    </source>
</evidence>
<evidence type="ECO:0000256" key="1">
    <source>
        <dbReference type="SAM" id="Phobius"/>
    </source>
</evidence>
<reference evidence="2 3" key="1">
    <citation type="submission" date="2016-03" db="EMBL/GenBank/DDBJ databases">
        <title>Comparative genomics of Rickettsiella.</title>
        <authorList>
            <person name="Chandler C."/>
            <person name="Wang Y."/>
        </authorList>
    </citation>
    <scope>NUCLEOTIDE SEQUENCE [LARGE SCALE GENOMIC DNA]</scope>
    <source>
        <strain evidence="2 3">RCFS May 2013</strain>
    </source>
</reference>
<dbReference type="EMBL" id="LUKY01000032">
    <property type="protein sequence ID" value="OIZ95150.1"/>
    <property type="molecule type" value="Genomic_DNA"/>
</dbReference>
<evidence type="ECO:0008006" key="4">
    <source>
        <dbReference type="Google" id="ProtNLM"/>
    </source>
</evidence>
<gene>
    <name evidence="2" type="ORF">A1D18_03370</name>
</gene>
<dbReference type="InterPro" id="IPR009883">
    <property type="entry name" value="YgfX"/>
</dbReference>
<dbReference type="Proteomes" id="UP000183924">
    <property type="component" value="Unassembled WGS sequence"/>
</dbReference>
<proteinExistence type="predicted"/>
<accession>A0A1J8NM70</accession>